<dbReference type="CDD" id="cd21037">
    <property type="entry name" value="MLKL_NTD"/>
    <property type="match status" value="1"/>
</dbReference>
<gene>
    <name evidence="1" type="ORF">DFH07DRAFT_462339</name>
</gene>
<sequence length="313" mass="34457">MFSRRLCLVPQYSNETRTTQPRVETLYEPASALCPSLCATMAPPKPGIGSMEPLQGTRTDLGFLDSTIMEAVGALTEASSSVACPTELRELCASVLTAVGSIQDVRYHRSDFLDIAHKICDLGLVAVERTLDKEEQPSRHLKRCFQALIRLLAEIEEFACKFHGSPRGISKTRGDILRIQGYRRKLRDSFDGLSVEMQLSIYDIVEQTRIDLRTRQAEDERARATASPIPSLNPPAQTPVFSNISGQVSATIVQGNQTVVHQTYTYPPTFIHGPPGVNQCIGFNRDPSPMMEIDNGPSRALNNAENNPSAPPC</sequence>
<dbReference type="AlphaFoldDB" id="A0AAD7K7Q4"/>
<proteinExistence type="predicted"/>
<evidence type="ECO:0000313" key="1">
    <source>
        <dbReference type="EMBL" id="KAJ7780058.1"/>
    </source>
</evidence>
<organism evidence="1 2">
    <name type="scientific">Mycena maculata</name>
    <dbReference type="NCBI Taxonomy" id="230809"/>
    <lineage>
        <taxon>Eukaryota</taxon>
        <taxon>Fungi</taxon>
        <taxon>Dikarya</taxon>
        <taxon>Basidiomycota</taxon>
        <taxon>Agaricomycotina</taxon>
        <taxon>Agaricomycetes</taxon>
        <taxon>Agaricomycetidae</taxon>
        <taxon>Agaricales</taxon>
        <taxon>Marasmiineae</taxon>
        <taxon>Mycenaceae</taxon>
        <taxon>Mycena</taxon>
    </lineage>
</organism>
<reference evidence="1" key="1">
    <citation type="submission" date="2023-03" db="EMBL/GenBank/DDBJ databases">
        <title>Massive genome expansion in bonnet fungi (Mycena s.s.) driven by repeated elements and novel gene families across ecological guilds.</title>
        <authorList>
            <consortium name="Lawrence Berkeley National Laboratory"/>
            <person name="Harder C.B."/>
            <person name="Miyauchi S."/>
            <person name="Viragh M."/>
            <person name="Kuo A."/>
            <person name="Thoen E."/>
            <person name="Andreopoulos B."/>
            <person name="Lu D."/>
            <person name="Skrede I."/>
            <person name="Drula E."/>
            <person name="Henrissat B."/>
            <person name="Morin E."/>
            <person name="Kohler A."/>
            <person name="Barry K."/>
            <person name="LaButti K."/>
            <person name="Morin E."/>
            <person name="Salamov A."/>
            <person name="Lipzen A."/>
            <person name="Mereny Z."/>
            <person name="Hegedus B."/>
            <person name="Baldrian P."/>
            <person name="Stursova M."/>
            <person name="Weitz H."/>
            <person name="Taylor A."/>
            <person name="Grigoriev I.V."/>
            <person name="Nagy L.G."/>
            <person name="Martin F."/>
            <person name="Kauserud H."/>
        </authorList>
    </citation>
    <scope>NUCLEOTIDE SEQUENCE</scope>
    <source>
        <strain evidence="1">CBHHK188m</strain>
    </source>
</reference>
<keyword evidence="2" id="KW-1185">Reference proteome</keyword>
<protein>
    <submittedName>
        <fullName evidence="1">Uncharacterized protein</fullName>
    </submittedName>
</protein>
<name>A0AAD7K7Q4_9AGAR</name>
<comment type="caution">
    <text evidence="1">The sequence shown here is derived from an EMBL/GenBank/DDBJ whole genome shotgun (WGS) entry which is preliminary data.</text>
</comment>
<accession>A0AAD7K7Q4</accession>
<dbReference type="Proteomes" id="UP001215280">
    <property type="component" value="Unassembled WGS sequence"/>
</dbReference>
<evidence type="ECO:0000313" key="2">
    <source>
        <dbReference type="Proteomes" id="UP001215280"/>
    </source>
</evidence>
<dbReference type="InterPro" id="IPR059179">
    <property type="entry name" value="MLKL-like_MCAfunc"/>
</dbReference>
<dbReference type="EMBL" id="JARJLG010000006">
    <property type="protein sequence ID" value="KAJ7780058.1"/>
    <property type="molecule type" value="Genomic_DNA"/>
</dbReference>